<dbReference type="AlphaFoldDB" id="A0A024W918"/>
<protein>
    <submittedName>
        <fullName evidence="2">Uncharacterized protein</fullName>
    </submittedName>
</protein>
<feature type="region of interest" description="Disordered" evidence="1">
    <location>
        <begin position="43"/>
        <end position="85"/>
    </location>
</feature>
<accession>A0A024W918</accession>
<name>A0A024W918_PLAFA</name>
<gene>
    <name evidence="2" type="ORF">PFTANZ_02294</name>
</gene>
<feature type="compositionally biased region" description="Low complexity" evidence="1">
    <location>
        <begin position="54"/>
        <end position="83"/>
    </location>
</feature>
<evidence type="ECO:0000256" key="1">
    <source>
        <dbReference type="SAM" id="MobiDB-lite"/>
    </source>
</evidence>
<reference evidence="2 3" key="1">
    <citation type="submission" date="2013-02" db="EMBL/GenBank/DDBJ databases">
        <title>The Genome Annotation of Plasmodium falciparum Tanzania (2000708).</title>
        <authorList>
            <consortium name="The Broad Institute Genome Sequencing Platform"/>
            <consortium name="The Broad Institute Genome Sequencing Center for Infectious Disease"/>
            <person name="Neafsey D."/>
            <person name="Hoffman S."/>
            <person name="Volkman S."/>
            <person name="Rosenthal P."/>
            <person name="Walker B."/>
            <person name="Young S.K."/>
            <person name="Zeng Q."/>
            <person name="Gargeya S."/>
            <person name="Fitzgerald M."/>
            <person name="Haas B."/>
            <person name="Abouelleil A."/>
            <person name="Allen A.W."/>
            <person name="Alvarado L."/>
            <person name="Arachchi H.M."/>
            <person name="Berlin A.M."/>
            <person name="Chapman S.B."/>
            <person name="Gainer-Dewar J."/>
            <person name="Goldberg J."/>
            <person name="Griggs A."/>
            <person name="Gujja S."/>
            <person name="Hansen M."/>
            <person name="Howarth C."/>
            <person name="Imamovic A."/>
            <person name="Ireland A."/>
            <person name="Larimer J."/>
            <person name="McCowan C."/>
            <person name="Murphy C."/>
            <person name="Pearson M."/>
            <person name="Poon T.W."/>
            <person name="Priest M."/>
            <person name="Roberts A."/>
            <person name="Saif S."/>
            <person name="Shea T."/>
            <person name="Sisk P."/>
            <person name="Sykes S."/>
            <person name="Wortman J."/>
            <person name="Nusbaum C."/>
            <person name="Birren B."/>
        </authorList>
    </citation>
    <scope>NUCLEOTIDE SEQUENCE [LARGE SCALE GENOMIC DNA]</scope>
    <source>
        <strain evidence="3">Tanzania (2000708)</strain>
    </source>
</reference>
<reference evidence="2 3" key="2">
    <citation type="submission" date="2013-02" db="EMBL/GenBank/DDBJ databases">
        <title>The Genome Sequence of Plasmodium falciparum Tanzania (2000708).</title>
        <authorList>
            <consortium name="The Broad Institute Genome Sequencing Platform"/>
            <consortium name="The Broad Institute Genome Sequencing Center for Infectious Disease"/>
            <person name="Neafsey D."/>
            <person name="Cheeseman I."/>
            <person name="Volkman S."/>
            <person name="Adams J."/>
            <person name="Walker B."/>
            <person name="Young S.K."/>
            <person name="Zeng Q."/>
            <person name="Gargeya S."/>
            <person name="Fitzgerald M."/>
            <person name="Haas B."/>
            <person name="Abouelleil A."/>
            <person name="Alvarado L."/>
            <person name="Arachchi H.M."/>
            <person name="Berlin A.M."/>
            <person name="Chapman S.B."/>
            <person name="Dewar J."/>
            <person name="Goldberg J."/>
            <person name="Griggs A."/>
            <person name="Gujja S."/>
            <person name="Hansen M."/>
            <person name="Howarth C."/>
            <person name="Imamovic A."/>
            <person name="Larimer J."/>
            <person name="McCowan C."/>
            <person name="Murphy C."/>
            <person name="Neiman D."/>
            <person name="Pearson M."/>
            <person name="Priest M."/>
            <person name="Roberts A."/>
            <person name="Saif S."/>
            <person name="Shea T."/>
            <person name="Sisk P."/>
            <person name="Sykes S."/>
            <person name="Wortman J."/>
            <person name="Nusbaum C."/>
            <person name="Birren B."/>
        </authorList>
    </citation>
    <scope>NUCLEOTIDE SEQUENCE [LARGE SCALE GENOMIC DNA]</scope>
    <source>
        <strain evidence="3">Tanzania (2000708)</strain>
    </source>
</reference>
<evidence type="ECO:0000313" key="3">
    <source>
        <dbReference type="Proteomes" id="UP000030708"/>
    </source>
</evidence>
<evidence type="ECO:0000313" key="2">
    <source>
        <dbReference type="EMBL" id="ETW36995.1"/>
    </source>
</evidence>
<dbReference type="Proteomes" id="UP000030708">
    <property type="component" value="Unassembled WGS sequence"/>
</dbReference>
<sequence>MKDIYNNNNNNINKSVIDCGNNLKRIEGKKVFERNKFGQFIKKSNSPSLKDTNIKSNNNKNMKNTNHNNEENNNNNNTNNTLSNKEKIKVLIDKMKKIQNKKEVNKTLDKPMYIRNFQDEKKVSTHNNAYKLKRNGDPRNYGDIKNGDNIKNGNREVMWKMKLMKCPIVMGSLQRIGI</sequence>
<dbReference type="EMBL" id="KI926394">
    <property type="protein sequence ID" value="ETW36995.1"/>
    <property type="molecule type" value="Genomic_DNA"/>
</dbReference>
<proteinExistence type="predicted"/>
<organism evidence="2 3">
    <name type="scientific">Plasmodium falciparum Tanzania</name>
    <name type="common">2000708</name>
    <dbReference type="NCBI Taxonomy" id="1036725"/>
    <lineage>
        <taxon>Eukaryota</taxon>
        <taxon>Sar</taxon>
        <taxon>Alveolata</taxon>
        <taxon>Apicomplexa</taxon>
        <taxon>Aconoidasida</taxon>
        <taxon>Haemosporida</taxon>
        <taxon>Plasmodiidae</taxon>
        <taxon>Plasmodium</taxon>
        <taxon>Plasmodium (Laverania)</taxon>
    </lineage>
</organism>